<dbReference type="EMBL" id="JAGGLB010000002">
    <property type="protein sequence ID" value="MBP1988901.1"/>
    <property type="molecule type" value="Genomic_DNA"/>
</dbReference>
<gene>
    <name evidence="1" type="ORF">J2Z66_000496</name>
</gene>
<protein>
    <recommendedName>
        <fullName evidence="3">Nucleotidyl transferase AbiEii/AbiGii toxin family protein</fullName>
    </recommendedName>
</protein>
<evidence type="ECO:0008006" key="3">
    <source>
        <dbReference type="Google" id="ProtNLM"/>
    </source>
</evidence>
<accession>A0ABS4IPQ4</accession>
<dbReference type="RefSeq" id="WP_209969580.1">
    <property type="nucleotide sequence ID" value="NZ_JAGGLB010000002.1"/>
</dbReference>
<dbReference type="InterPro" id="IPR043519">
    <property type="entry name" value="NT_sf"/>
</dbReference>
<evidence type="ECO:0000313" key="1">
    <source>
        <dbReference type="EMBL" id="MBP1988901.1"/>
    </source>
</evidence>
<name>A0ABS4IPQ4_9BACL</name>
<comment type="caution">
    <text evidence="1">The sequence shown here is derived from an EMBL/GenBank/DDBJ whole genome shotgun (WGS) entry which is preliminary data.</text>
</comment>
<organism evidence="1 2">
    <name type="scientific">Paenibacillus eucommiae</name>
    <dbReference type="NCBI Taxonomy" id="1355755"/>
    <lineage>
        <taxon>Bacteria</taxon>
        <taxon>Bacillati</taxon>
        <taxon>Bacillota</taxon>
        <taxon>Bacilli</taxon>
        <taxon>Bacillales</taxon>
        <taxon>Paenibacillaceae</taxon>
        <taxon>Paenibacillus</taxon>
    </lineage>
</organism>
<keyword evidence="2" id="KW-1185">Reference proteome</keyword>
<dbReference type="Proteomes" id="UP001519287">
    <property type="component" value="Unassembled WGS sequence"/>
</dbReference>
<reference evidence="1 2" key="1">
    <citation type="submission" date="2021-03" db="EMBL/GenBank/DDBJ databases">
        <title>Genomic Encyclopedia of Type Strains, Phase IV (KMG-IV): sequencing the most valuable type-strain genomes for metagenomic binning, comparative biology and taxonomic classification.</title>
        <authorList>
            <person name="Goeker M."/>
        </authorList>
    </citation>
    <scope>NUCLEOTIDE SEQUENCE [LARGE SCALE GENOMIC DNA]</scope>
    <source>
        <strain evidence="1 2">DSM 26048</strain>
    </source>
</reference>
<proteinExistence type="predicted"/>
<evidence type="ECO:0000313" key="2">
    <source>
        <dbReference type="Proteomes" id="UP001519287"/>
    </source>
</evidence>
<sequence>MLLLLPAAQLDVIGTLHRSLLGTEVKWLVGGSCGLLLQGVELSESPRDVDVYMDEEDVQTTHDALLSYATDQMQLSQTEIYRSFLSHYEIIGIQVEAVGAFSVQAMASSYKVEVSYLQRYHAANVQVNGIVIALMPLAHELLFNLLRERPDRYDAIALAMAQKEELHMPVLRALLARNHWSPGFLDHLNQLLDKHIGMNRSRIT</sequence>
<dbReference type="Gene3D" id="3.30.460.40">
    <property type="match status" value="1"/>
</dbReference>
<dbReference type="SUPFAM" id="SSF81301">
    <property type="entry name" value="Nucleotidyltransferase"/>
    <property type="match status" value="1"/>
</dbReference>